<dbReference type="EMBL" id="BMAV01016387">
    <property type="protein sequence ID" value="GFY67116.1"/>
    <property type="molecule type" value="Genomic_DNA"/>
</dbReference>
<dbReference type="OrthoDB" id="6451095at2759"/>
<accession>A0A8X7CHL2</accession>
<comment type="caution">
    <text evidence="2">The sequence shown here is derived from an EMBL/GenBank/DDBJ whole genome shotgun (WGS) entry which is preliminary data.</text>
</comment>
<proteinExistence type="predicted"/>
<protein>
    <submittedName>
        <fullName evidence="2">Uncharacterized protein</fullName>
    </submittedName>
</protein>
<feature type="region of interest" description="Disordered" evidence="1">
    <location>
        <begin position="59"/>
        <end position="84"/>
    </location>
</feature>
<sequence>MNMAVPSIISSYHNGQIEIWITNLRSGNRVIPRVMYIGLADPLDEGHLCVISGTSHVSDVKQEMPDRNKRQENPLMDCSLMMTP</sequence>
<evidence type="ECO:0000313" key="3">
    <source>
        <dbReference type="Proteomes" id="UP000886998"/>
    </source>
</evidence>
<reference evidence="2" key="1">
    <citation type="submission" date="2020-08" db="EMBL/GenBank/DDBJ databases">
        <title>Multicomponent nature underlies the extraordinary mechanical properties of spider dragline silk.</title>
        <authorList>
            <person name="Kono N."/>
            <person name="Nakamura H."/>
            <person name="Mori M."/>
            <person name="Yoshida Y."/>
            <person name="Ohtoshi R."/>
            <person name="Malay A.D."/>
            <person name="Moran D.A.P."/>
            <person name="Tomita M."/>
            <person name="Numata K."/>
            <person name="Arakawa K."/>
        </authorList>
    </citation>
    <scope>NUCLEOTIDE SEQUENCE</scope>
</reference>
<evidence type="ECO:0000313" key="2">
    <source>
        <dbReference type="EMBL" id="GFY67116.1"/>
    </source>
</evidence>
<dbReference type="Proteomes" id="UP000886998">
    <property type="component" value="Unassembled WGS sequence"/>
</dbReference>
<name>A0A8X7CHL2_9ARAC</name>
<dbReference type="AlphaFoldDB" id="A0A8X7CHL2"/>
<evidence type="ECO:0000256" key="1">
    <source>
        <dbReference type="SAM" id="MobiDB-lite"/>
    </source>
</evidence>
<keyword evidence="3" id="KW-1185">Reference proteome</keyword>
<gene>
    <name evidence="2" type="ORF">TNIN_486651</name>
</gene>
<organism evidence="2 3">
    <name type="scientific">Trichonephila inaurata madagascariensis</name>
    <dbReference type="NCBI Taxonomy" id="2747483"/>
    <lineage>
        <taxon>Eukaryota</taxon>
        <taxon>Metazoa</taxon>
        <taxon>Ecdysozoa</taxon>
        <taxon>Arthropoda</taxon>
        <taxon>Chelicerata</taxon>
        <taxon>Arachnida</taxon>
        <taxon>Araneae</taxon>
        <taxon>Araneomorphae</taxon>
        <taxon>Entelegynae</taxon>
        <taxon>Araneoidea</taxon>
        <taxon>Nephilidae</taxon>
        <taxon>Trichonephila</taxon>
        <taxon>Trichonephila inaurata</taxon>
    </lineage>
</organism>
<feature type="compositionally biased region" description="Basic and acidic residues" evidence="1">
    <location>
        <begin position="59"/>
        <end position="72"/>
    </location>
</feature>